<evidence type="ECO:0000313" key="2">
    <source>
        <dbReference type="Proteomes" id="UP000799291"/>
    </source>
</evidence>
<name>A0A6G1JHX1_9PLEO</name>
<accession>A0A6G1JHX1</accession>
<proteinExistence type="predicted"/>
<dbReference type="Proteomes" id="UP000799291">
    <property type="component" value="Unassembled WGS sequence"/>
</dbReference>
<dbReference type="EMBL" id="MU005571">
    <property type="protein sequence ID" value="KAF2690144.1"/>
    <property type="molecule type" value="Genomic_DNA"/>
</dbReference>
<evidence type="ECO:0000313" key="1">
    <source>
        <dbReference type="EMBL" id="KAF2690144.1"/>
    </source>
</evidence>
<organism evidence="1 2">
    <name type="scientific">Lentithecium fluviatile CBS 122367</name>
    <dbReference type="NCBI Taxonomy" id="1168545"/>
    <lineage>
        <taxon>Eukaryota</taxon>
        <taxon>Fungi</taxon>
        <taxon>Dikarya</taxon>
        <taxon>Ascomycota</taxon>
        <taxon>Pezizomycotina</taxon>
        <taxon>Dothideomycetes</taxon>
        <taxon>Pleosporomycetidae</taxon>
        <taxon>Pleosporales</taxon>
        <taxon>Massarineae</taxon>
        <taxon>Lentitheciaceae</taxon>
        <taxon>Lentithecium</taxon>
    </lineage>
</organism>
<dbReference type="AlphaFoldDB" id="A0A6G1JHX1"/>
<reference evidence="1" key="1">
    <citation type="journal article" date="2020" name="Stud. Mycol.">
        <title>101 Dothideomycetes genomes: a test case for predicting lifestyles and emergence of pathogens.</title>
        <authorList>
            <person name="Haridas S."/>
            <person name="Albert R."/>
            <person name="Binder M."/>
            <person name="Bloem J."/>
            <person name="Labutti K."/>
            <person name="Salamov A."/>
            <person name="Andreopoulos B."/>
            <person name="Baker S."/>
            <person name="Barry K."/>
            <person name="Bills G."/>
            <person name="Bluhm B."/>
            <person name="Cannon C."/>
            <person name="Castanera R."/>
            <person name="Culley D."/>
            <person name="Daum C."/>
            <person name="Ezra D."/>
            <person name="Gonzalez J."/>
            <person name="Henrissat B."/>
            <person name="Kuo A."/>
            <person name="Liang C."/>
            <person name="Lipzen A."/>
            <person name="Lutzoni F."/>
            <person name="Magnuson J."/>
            <person name="Mondo S."/>
            <person name="Nolan M."/>
            <person name="Ohm R."/>
            <person name="Pangilinan J."/>
            <person name="Park H.-J."/>
            <person name="Ramirez L."/>
            <person name="Alfaro M."/>
            <person name="Sun H."/>
            <person name="Tritt A."/>
            <person name="Yoshinaga Y."/>
            <person name="Zwiers L.-H."/>
            <person name="Turgeon B."/>
            <person name="Goodwin S."/>
            <person name="Spatafora J."/>
            <person name="Crous P."/>
            <person name="Grigoriev I."/>
        </authorList>
    </citation>
    <scope>NUCLEOTIDE SEQUENCE</scope>
    <source>
        <strain evidence="1">CBS 122367</strain>
    </source>
</reference>
<sequence length="241" mass="27700">MMEDQVFARSGGCRGRLGECGGRPRRGGRWGMRRGRKRGLARCRRYLDLGAAALGWRLWVLRFRKVESRSWNWGSTVCRAQRRCWMYCWWGWDLVSNPNFFVSFISLISLLQNPSNALLAIRHHSNQSNLLRALLAPHLRKPKPKHMRYTSLPQKIDPTQNAVPAVVDVDVAEDVRTLMDDGRRGDFDARERNNERVEGGVDGLRAHGDVFGSFGRGESTRGRSSRYKRRRSEVRCAGADW</sequence>
<gene>
    <name evidence="1" type="ORF">K458DRAFT_99234</name>
</gene>
<protein>
    <submittedName>
        <fullName evidence="1">Uncharacterized protein</fullName>
    </submittedName>
</protein>
<keyword evidence="2" id="KW-1185">Reference proteome</keyword>